<reference evidence="12 13" key="1">
    <citation type="journal article" date="2006" name="J. Bacteriol.">
        <title>The genome sequence of the obligately chemolithoautotrophic, facultatively anaerobic bacterium Thiobacillus denitrificans.</title>
        <authorList>
            <person name="Beller H.R."/>
            <person name="Chain P.S."/>
            <person name="Letain T.E."/>
            <person name="Chakicherla A."/>
            <person name="Larimer F.W."/>
            <person name="Richardson P.M."/>
            <person name="Coleman M.A."/>
            <person name="Wood A.P."/>
            <person name="Kelly D.P."/>
        </authorList>
    </citation>
    <scope>NUCLEOTIDE SEQUENCE [LARGE SCALE GENOMIC DNA]</scope>
    <source>
        <strain evidence="12 13">ATCC 25259</strain>
    </source>
</reference>
<dbReference type="InterPro" id="IPR027469">
    <property type="entry name" value="Cation_efflux_TMD_sf"/>
</dbReference>
<gene>
    <name evidence="12" type="ordered locus">Tbd_0726</name>
</gene>
<dbReference type="OrthoDB" id="271709at2"/>
<dbReference type="NCBIfam" id="TIGR01297">
    <property type="entry name" value="CDF"/>
    <property type="match status" value="1"/>
</dbReference>
<evidence type="ECO:0000259" key="11">
    <source>
        <dbReference type="Pfam" id="PF16916"/>
    </source>
</evidence>
<feature type="transmembrane region" description="Helical" evidence="9">
    <location>
        <begin position="190"/>
        <end position="207"/>
    </location>
</feature>
<dbReference type="InterPro" id="IPR050681">
    <property type="entry name" value="CDF/SLC30A"/>
</dbReference>
<comment type="similarity">
    <text evidence="2">Belongs to the cation diffusion facilitator (CDF) transporter (TC 2.A.4) family. SLC30A subfamily.</text>
</comment>
<comment type="subcellular location">
    <subcellularLocation>
        <location evidence="1">Membrane</location>
        <topology evidence="1">Multi-pass membrane protein</topology>
    </subcellularLocation>
</comment>
<feature type="transmembrane region" description="Helical" evidence="9">
    <location>
        <begin position="57"/>
        <end position="75"/>
    </location>
</feature>
<dbReference type="InterPro" id="IPR058533">
    <property type="entry name" value="Cation_efflux_TM"/>
</dbReference>
<evidence type="ECO:0000256" key="6">
    <source>
        <dbReference type="ARBA" id="ARBA00022989"/>
    </source>
</evidence>
<feature type="domain" description="Cation efflux protein cytoplasmic" evidence="11">
    <location>
        <begin position="221"/>
        <end position="292"/>
    </location>
</feature>
<dbReference type="GO" id="GO:0005886">
    <property type="term" value="C:plasma membrane"/>
    <property type="evidence" value="ECO:0007669"/>
    <property type="project" value="TreeGrafter"/>
</dbReference>
<dbReference type="InterPro" id="IPR027470">
    <property type="entry name" value="Cation_efflux_CTD"/>
</dbReference>
<feature type="transmembrane region" description="Helical" evidence="9">
    <location>
        <begin position="25"/>
        <end position="45"/>
    </location>
</feature>
<dbReference type="AlphaFoldDB" id="Q3SKU3"/>
<dbReference type="EMBL" id="CP000116">
    <property type="protein sequence ID" value="AAZ96679.1"/>
    <property type="molecule type" value="Genomic_DNA"/>
</dbReference>
<evidence type="ECO:0000256" key="2">
    <source>
        <dbReference type="ARBA" id="ARBA00008873"/>
    </source>
</evidence>
<feature type="domain" description="Cation efflux protein transmembrane" evidence="10">
    <location>
        <begin position="25"/>
        <end position="215"/>
    </location>
</feature>
<dbReference type="SUPFAM" id="SSF160240">
    <property type="entry name" value="Cation efflux protein cytoplasmic domain-like"/>
    <property type="match status" value="1"/>
</dbReference>
<dbReference type="InterPro" id="IPR002524">
    <property type="entry name" value="Cation_efflux"/>
</dbReference>
<evidence type="ECO:0000313" key="13">
    <source>
        <dbReference type="Proteomes" id="UP000008291"/>
    </source>
</evidence>
<dbReference type="Gene3D" id="1.20.1510.10">
    <property type="entry name" value="Cation efflux protein transmembrane domain"/>
    <property type="match status" value="1"/>
</dbReference>
<keyword evidence="8 9" id="KW-0472">Membrane</keyword>
<feature type="transmembrane region" description="Helical" evidence="9">
    <location>
        <begin position="87"/>
        <end position="111"/>
    </location>
</feature>
<proteinExistence type="inferred from homology"/>
<accession>Q3SKU3</accession>
<keyword evidence="13" id="KW-1185">Reference proteome</keyword>
<feature type="transmembrane region" description="Helical" evidence="9">
    <location>
        <begin position="123"/>
        <end position="146"/>
    </location>
</feature>
<evidence type="ECO:0000256" key="7">
    <source>
        <dbReference type="ARBA" id="ARBA00023065"/>
    </source>
</evidence>
<organism evidence="12 13">
    <name type="scientific">Thiobacillus denitrificans (strain ATCC 25259 / T1)</name>
    <dbReference type="NCBI Taxonomy" id="292415"/>
    <lineage>
        <taxon>Bacteria</taxon>
        <taxon>Pseudomonadati</taxon>
        <taxon>Pseudomonadota</taxon>
        <taxon>Betaproteobacteria</taxon>
        <taxon>Nitrosomonadales</taxon>
        <taxon>Thiobacillaceae</taxon>
        <taxon>Thiobacillus</taxon>
    </lineage>
</organism>
<name>Q3SKU3_THIDA</name>
<dbReference type="PANTHER" id="PTHR11562">
    <property type="entry name" value="CATION EFFLUX PROTEIN/ ZINC TRANSPORTER"/>
    <property type="match status" value="1"/>
</dbReference>
<evidence type="ECO:0000259" key="10">
    <source>
        <dbReference type="Pfam" id="PF01545"/>
    </source>
</evidence>
<keyword evidence="5" id="KW-0862">Zinc</keyword>
<evidence type="ECO:0000256" key="1">
    <source>
        <dbReference type="ARBA" id="ARBA00004141"/>
    </source>
</evidence>
<dbReference type="PANTHER" id="PTHR11562:SF17">
    <property type="entry name" value="RE54080P-RELATED"/>
    <property type="match status" value="1"/>
</dbReference>
<dbReference type="InterPro" id="IPR036837">
    <property type="entry name" value="Cation_efflux_CTD_sf"/>
</dbReference>
<keyword evidence="7" id="KW-0406">Ion transport</keyword>
<protein>
    <submittedName>
        <fullName evidence="12">Cation efflux protein</fullName>
    </submittedName>
</protein>
<keyword evidence="6 9" id="KW-1133">Transmembrane helix</keyword>
<dbReference type="STRING" id="292415.Tbd_0726"/>
<dbReference type="Proteomes" id="UP000008291">
    <property type="component" value="Chromosome"/>
</dbReference>
<dbReference type="RefSeq" id="WP_011311238.1">
    <property type="nucleotide sequence ID" value="NC_007404.1"/>
</dbReference>
<dbReference type="KEGG" id="tbd:Tbd_0726"/>
<evidence type="ECO:0000313" key="12">
    <source>
        <dbReference type="EMBL" id="AAZ96679.1"/>
    </source>
</evidence>
<dbReference type="Pfam" id="PF01545">
    <property type="entry name" value="Cation_efflux"/>
    <property type="match status" value="1"/>
</dbReference>
<sequence>MAAHKHDHAGHTHFHGAHAGGSRTLLVALLLTLAFAGIEAAAGLWSGSLALLSDAAHMVADSSALGLAAAAAWLARRPPSMRHSYGLVRAEVLAALLNSLLVLVLVGFIVHEALERIGSPRDVAGGAVIGVAVIGLAVNLTVAWVLSRGAHSLNSRAALLHVLGDALGSVAAIAAGIVVVTTGWTPIDPLLSILVAVLILVSALRLLREVVHVLMEGVPLDVELEAVGRDLAALDGVLRVHDLHVWTLSTGTVALSAHLELRDLADWPGILAAARRDMDARHGIRHVTLQPETLAALPLQRAEWPPRESRPHG</sequence>
<feature type="transmembrane region" description="Helical" evidence="9">
    <location>
        <begin position="158"/>
        <end position="184"/>
    </location>
</feature>
<evidence type="ECO:0000256" key="9">
    <source>
        <dbReference type="SAM" id="Phobius"/>
    </source>
</evidence>
<evidence type="ECO:0000256" key="4">
    <source>
        <dbReference type="ARBA" id="ARBA00022692"/>
    </source>
</evidence>
<dbReference type="Pfam" id="PF16916">
    <property type="entry name" value="ZT_dimer"/>
    <property type="match status" value="1"/>
</dbReference>
<keyword evidence="5" id="KW-0864">Zinc transport</keyword>
<keyword evidence="3" id="KW-0813">Transport</keyword>
<dbReference type="SUPFAM" id="SSF161111">
    <property type="entry name" value="Cation efflux protein transmembrane domain-like"/>
    <property type="match status" value="1"/>
</dbReference>
<keyword evidence="4 9" id="KW-0812">Transmembrane</keyword>
<dbReference type="GO" id="GO:0005385">
    <property type="term" value="F:zinc ion transmembrane transporter activity"/>
    <property type="evidence" value="ECO:0007669"/>
    <property type="project" value="TreeGrafter"/>
</dbReference>
<evidence type="ECO:0000256" key="8">
    <source>
        <dbReference type="ARBA" id="ARBA00023136"/>
    </source>
</evidence>
<evidence type="ECO:0000256" key="5">
    <source>
        <dbReference type="ARBA" id="ARBA00022906"/>
    </source>
</evidence>
<evidence type="ECO:0000256" key="3">
    <source>
        <dbReference type="ARBA" id="ARBA00022448"/>
    </source>
</evidence>
<dbReference type="HOGENOM" id="CLU_013430_0_0_4"/>
<dbReference type="eggNOG" id="COG1230">
    <property type="taxonomic scope" value="Bacteria"/>
</dbReference>